<reference evidence="1 2" key="1">
    <citation type="journal article" date="2021" name="BMC Genomics">
        <title>Datura genome reveals duplications of psychoactive alkaloid biosynthetic genes and high mutation rate following tissue culture.</title>
        <authorList>
            <person name="Rajewski A."/>
            <person name="Carter-House D."/>
            <person name="Stajich J."/>
            <person name="Litt A."/>
        </authorList>
    </citation>
    <scope>NUCLEOTIDE SEQUENCE [LARGE SCALE GENOMIC DNA]</scope>
    <source>
        <strain evidence="1">AR-01</strain>
    </source>
</reference>
<organism evidence="1 2">
    <name type="scientific">Datura stramonium</name>
    <name type="common">Jimsonweed</name>
    <name type="synonym">Common thornapple</name>
    <dbReference type="NCBI Taxonomy" id="4076"/>
    <lineage>
        <taxon>Eukaryota</taxon>
        <taxon>Viridiplantae</taxon>
        <taxon>Streptophyta</taxon>
        <taxon>Embryophyta</taxon>
        <taxon>Tracheophyta</taxon>
        <taxon>Spermatophyta</taxon>
        <taxon>Magnoliopsida</taxon>
        <taxon>eudicotyledons</taxon>
        <taxon>Gunneridae</taxon>
        <taxon>Pentapetalae</taxon>
        <taxon>asterids</taxon>
        <taxon>lamiids</taxon>
        <taxon>Solanales</taxon>
        <taxon>Solanaceae</taxon>
        <taxon>Solanoideae</taxon>
        <taxon>Datureae</taxon>
        <taxon>Datura</taxon>
    </lineage>
</organism>
<dbReference type="EMBL" id="JACEIK010000705">
    <property type="protein sequence ID" value="MCD7461194.1"/>
    <property type="molecule type" value="Genomic_DNA"/>
</dbReference>
<evidence type="ECO:0000313" key="2">
    <source>
        <dbReference type="Proteomes" id="UP000823775"/>
    </source>
</evidence>
<keyword evidence="2" id="KW-1185">Reference proteome</keyword>
<accession>A0ABS8SQZ7</accession>
<evidence type="ECO:0000313" key="1">
    <source>
        <dbReference type="EMBL" id="MCD7461194.1"/>
    </source>
</evidence>
<feature type="non-terminal residue" evidence="1">
    <location>
        <position position="74"/>
    </location>
</feature>
<protein>
    <submittedName>
        <fullName evidence="1">Uncharacterized protein</fullName>
    </submittedName>
</protein>
<name>A0ABS8SQZ7_DATST</name>
<gene>
    <name evidence="1" type="ORF">HAX54_045487</name>
</gene>
<proteinExistence type="predicted"/>
<comment type="caution">
    <text evidence="1">The sequence shown here is derived from an EMBL/GenBank/DDBJ whole genome shotgun (WGS) entry which is preliminary data.</text>
</comment>
<dbReference type="Proteomes" id="UP000823775">
    <property type="component" value="Unassembled WGS sequence"/>
</dbReference>
<sequence length="74" mass="8403">MSVKFTEMIVEAEACDKLQVTVAGDIQEEDKGELLDETRQLESLGCPRDGLTLRENSFREEEIEYTSFDTNGEI</sequence>